<dbReference type="InterPro" id="IPR003736">
    <property type="entry name" value="PAAI_dom"/>
</dbReference>
<proteinExistence type="inferred from homology"/>
<sequence length="168" mass="17865">MSDERSRTITWHDPMATAAAARRMSGLEHLRAMKDGTIPPPPITALMNTDLAEVDEGRVVFRCRPDESHYNPIGLVHGGFVCTVLDSAAGCAVQSTLPAGVGYTSLDLTVSYLRGVHRDSGELLAIGTVVKPGRRVAFAEARVTDSQGRLVATATSTLLVFPFTEAAG</sequence>
<dbReference type="PANTHER" id="PTHR21660:SF1">
    <property type="entry name" value="ACYL-COENZYME A THIOESTERASE 13"/>
    <property type="match status" value="1"/>
</dbReference>
<dbReference type="Proteomes" id="UP001155240">
    <property type="component" value="Unassembled WGS sequence"/>
</dbReference>
<evidence type="ECO:0000313" key="5">
    <source>
        <dbReference type="Proteomes" id="UP001155240"/>
    </source>
</evidence>
<accession>A0A9X2DZV1</accession>
<dbReference type="NCBIfam" id="TIGR00369">
    <property type="entry name" value="unchar_dom_1"/>
    <property type="match status" value="1"/>
</dbReference>
<dbReference type="Gene3D" id="3.10.129.10">
    <property type="entry name" value="Hotdog Thioesterase"/>
    <property type="match status" value="1"/>
</dbReference>
<dbReference type="SUPFAM" id="SSF54637">
    <property type="entry name" value="Thioesterase/thiol ester dehydrase-isomerase"/>
    <property type="match status" value="1"/>
</dbReference>
<feature type="domain" description="Thioesterase" evidence="3">
    <location>
        <begin position="74"/>
        <end position="152"/>
    </location>
</feature>
<comment type="caution">
    <text evidence="4">The sequence shown here is derived from an EMBL/GenBank/DDBJ whole genome shotgun (WGS) entry which is preliminary data.</text>
</comment>
<name>A0A9X2DZV1_9MICO</name>
<keyword evidence="5" id="KW-1185">Reference proteome</keyword>
<dbReference type="InterPro" id="IPR039298">
    <property type="entry name" value="ACOT13"/>
</dbReference>
<dbReference type="Pfam" id="PF03061">
    <property type="entry name" value="4HBT"/>
    <property type="match status" value="1"/>
</dbReference>
<dbReference type="RefSeq" id="WP_251948125.1">
    <property type="nucleotide sequence ID" value="NZ_JAMRYM010000127.1"/>
</dbReference>
<dbReference type="EMBL" id="JAMRYM010000127">
    <property type="protein sequence ID" value="MCM6764252.1"/>
    <property type="molecule type" value="Genomic_DNA"/>
</dbReference>
<protein>
    <submittedName>
        <fullName evidence="4">PaaI family thioesterase</fullName>
    </submittedName>
</protein>
<dbReference type="AlphaFoldDB" id="A0A9X2DZV1"/>
<dbReference type="CDD" id="cd03443">
    <property type="entry name" value="PaaI_thioesterase"/>
    <property type="match status" value="1"/>
</dbReference>
<dbReference type="GO" id="GO:0047617">
    <property type="term" value="F:fatty acyl-CoA hydrolase activity"/>
    <property type="evidence" value="ECO:0007669"/>
    <property type="project" value="InterPro"/>
</dbReference>
<evidence type="ECO:0000259" key="3">
    <source>
        <dbReference type="Pfam" id="PF03061"/>
    </source>
</evidence>
<gene>
    <name evidence="4" type="ORF">NB037_17690</name>
</gene>
<organism evidence="4 5">
    <name type="scientific">Rathayibacter rubneri</name>
    <dbReference type="NCBI Taxonomy" id="2950106"/>
    <lineage>
        <taxon>Bacteria</taxon>
        <taxon>Bacillati</taxon>
        <taxon>Actinomycetota</taxon>
        <taxon>Actinomycetes</taxon>
        <taxon>Micrococcales</taxon>
        <taxon>Microbacteriaceae</taxon>
        <taxon>Rathayibacter</taxon>
    </lineage>
</organism>
<evidence type="ECO:0000256" key="2">
    <source>
        <dbReference type="ARBA" id="ARBA00022801"/>
    </source>
</evidence>
<dbReference type="InterPro" id="IPR029069">
    <property type="entry name" value="HotDog_dom_sf"/>
</dbReference>
<reference evidence="4" key="1">
    <citation type="submission" date="2022-06" db="EMBL/GenBank/DDBJ databases">
        <title>Whole genome shotgun sequencing (WGS) of Rathayibacter sp. ZW T2_19, isolated from stored onions (Allium cepa).</title>
        <authorList>
            <person name="Stoll D.A."/>
            <person name="Huch M."/>
        </authorList>
    </citation>
    <scope>NUCLEOTIDE SEQUENCE</scope>
    <source>
        <strain evidence="4">ZW T2_19</strain>
    </source>
</reference>
<keyword evidence="2" id="KW-0378">Hydrolase</keyword>
<evidence type="ECO:0000313" key="4">
    <source>
        <dbReference type="EMBL" id="MCM6764252.1"/>
    </source>
</evidence>
<comment type="similarity">
    <text evidence="1">Belongs to the thioesterase PaaI family.</text>
</comment>
<dbReference type="InterPro" id="IPR006683">
    <property type="entry name" value="Thioestr_dom"/>
</dbReference>
<evidence type="ECO:0000256" key="1">
    <source>
        <dbReference type="ARBA" id="ARBA00008324"/>
    </source>
</evidence>
<dbReference type="PANTHER" id="PTHR21660">
    <property type="entry name" value="THIOESTERASE SUPERFAMILY MEMBER-RELATED"/>
    <property type="match status" value="1"/>
</dbReference>